<feature type="domain" description="Major facilitator superfamily (MFS) profile" evidence="7">
    <location>
        <begin position="60"/>
        <end position="527"/>
    </location>
</feature>
<dbReference type="Pfam" id="PF07690">
    <property type="entry name" value="MFS_1"/>
    <property type="match status" value="2"/>
</dbReference>
<dbReference type="Proteomes" id="UP000319257">
    <property type="component" value="Unassembled WGS sequence"/>
</dbReference>
<feature type="region of interest" description="Disordered" evidence="5">
    <location>
        <begin position="1"/>
        <end position="35"/>
    </location>
</feature>
<dbReference type="PANTHER" id="PTHR23501:SF59">
    <property type="entry name" value="MAJOR FACILITATOR SUPERFAMILY (MFS) PROFILE DOMAIN-CONTAINING PROTEIN-RELATED"/>
    <property type="match status" value="1"/>
</dbReference>
<dbReference type="PROSITE" id="PS50850">
    <property type="entry name" value="MFS"/>
    <property type="match status" value="1"/>
</dbReference>
<organism evidence="8 9">
    <name type="scientific">Thyridium curvatum</name>
    <dbReference type="NCBI Taxonomy" id="1093900"/>
    <lineage>
        <taxon>Eukaryota</taxon>
        <taxon>Fungi</taxon>
        <taxon>Dikarya</taxon>
        <taxon>Ascomycota</taxon>
        <taxon>Pezizomycotina</taxon>
        <taxon>Sordariomycetes</taxon>
        <taxon>Sordariomycetidae</taxon>
        <taxon>Thyridiales</taxon>
        <taxon>Thyridiaceae</taxon>
        <taxon>Thyridium</taxon>
    </lineage>
</organism>
<keyword evidence="9" id="KW-1185">Reference proteome</keyword>
<evidence type="ECO:0000256" key="3">
    <source>
        <dbReference type="ARBA" id="ARBA00022989"/>
    </source>
</evidence>
<feature type="transmembrane region" description="Helical" evidence="6">
    <location>
        <begin position="462"/>
        <end position="485"/>
    </location>
</feature>
<comment type="caution">
    <text evidence="8">The sequence shown here is derived from an EMBL/GenBank/DDBJ whole genome shotgun (WGS) entry which is preliminary data.</text>
</comment>
<feature type="transmembrane region" description="Helical" evidence="6">
    <location>
        <begin position="371"/>
        <end position="393"/>
    </location>
</feature>
<feature type="transmembrane region" description="Helical" evidence="6">
    <location>
        <begin position="425"/>
        <end position="450"/>
    </location>
</feature>
<proteinExistence type="predicted"/>
<feature type="transmembrane region" description="Helical" evidence="6">
    <location>
        <begin position="335"/>
        <end position="359"/>
    </location>
</feature>
<feature type="transmembrane region" description="Helical" evidence="6">
    <location>
        <begin position="400"/>
        <end position="419"/>
    </location>
</feature>
<keyword evidence="3 6" id="KW-1133">Transmembrane helix</keyword>
<dbReference type="Gene3D" id="1.20.1250.20">
    <property type="entry name" value="MFS general substrate transporter like domains"/>
    <property type="match status" value="2"/>
</dbReference>
<evidence type="ECO:0000259" key="7">
    <source>
        <dbReference type="PROSITE" id="PS50850"/>
    </source>
</evidence>
<dbReference type="GO" id="GO:0022857">
    <property type="term" value="F:transmembrane transporter activity"/>
    <property type="evidence" value="ECO:0007669"/>
    <property type="project" value="InterPro"/>
</dbReference>
<dbReference type="EMBL" id="SKBQ01000069">
    <property type="protein sequence ID" value="TPX09276.1"/>
    <property type="molecule type" value="Genomic_DNA"/>
</dbReference>
<protein>
    <recommendedName>
        <fullName evidence="7">Major facilitator superfamily (MFS) profile domain-containing protein</fullName>
    </recommendedName>
</protein>
<evidence type="ECO:0000313" key="9">
    <source>
        <dbReference type="Proteomes" id="UP000319257"/>
    </source>
</evidence>
<dbReference type="InParanoid" id="A0A507ARG0"/>
<dbReference type="RefSeq" id="XP_030990987.1">
    <property type="nucleotide sequence ID" value="XM_031144436.1"/>
</dbReference>
<feature type="compositionally biased region" description="Low complexity" evidence="5">
    <location>
        <begin position="16"/>
        <end position="27"/>
    </location>
</feature>
<sequence length="592" mass="63499">MSTAPTRETGGDAGEVSSAASVQAAPAPRVPSPTTDIDAGKIEVVDGKPVWKPTRQFLLAFGSLCIVALAISFDATSLSVALPIISTALGGTALEAFWSGTSFLLATTVLQPTTAALSHIFGRKYLIYITSVLFAVGSLVAGLAHNFTVILVGRSLQGVGGGSLLALIEKGMSSNRPRRHDTQIVITDLVPLAFRPTWFSLLSAVWSVGTVTGPLIGAGFAQKVTWRWIFYINLPIIGLGLVAVALFLKQAKIPGGIVQKLRRFDWVGSALFTAASTGFLFGLTTGGVMYEWSSWRVLLPLIAGFLGVVVFGFWEMRYAAEPIIHRDIFVNRDMVITYVTTVMHGAILWSILYFLVLYYQAVKFYTPVVSAVAALPESLTVAPAAMLVGVVAGVTGRYRWAVHAGWVLATAGLGILMLLRPETTVAQWIFINIPVGLGTGMLFPAMTLTIQAACEPALNAEAAAFFSFLRTFGQSVGVAVSGVIFQNVFRQKLLAIPALAARADEYSRDATIVVGVIQNMAPSPERDALVGAFSDGLRIIWAALLAFAAFSLIISLGIKGYSLNQEHVTRQGLVVDEKEQKRREQEKKEDSV</sequence>
<feature type="transmembrane region" description="Helical" evidence="6">
    <location>
        <begin position="539"/>
        <end position="558"/>
    </location>
</feature>
<feature type="transmembrane region" description="Helical" evidence="6">
    <location>
        <begin position="269"/>
        <end position="289"/>
    </location>
</feature>
<evidence type="ECO:0000256" key="5">
    <source>
        <dbReference type="SAM" id="MobiDB-lite"/>
    </source>
</evidence>
<keyword evidence="4 6" id="KW-0472">Membrane</keyword>
<accession>A0A507ARG0</accession>
<dbReference type="GeneID" id="41976915"/>
<dbReference type="OrthoDB" id="2351791at2759"/>
<evidence type="ECO:0000256" key="1">
    <source>
        <dbReference type="ARBA" id="ARBA00004141"/>
    </source>
</evidence>
<dbReference type="GO" id="GO:0005886">
    <property type="term" value="C:plasma membrane"/>
    <property type="evidence" value="ECO:0007669"/>
    <property type="project" value="TreeGrafter"/>
</dbReference>
<dbReference type="InterPro" id="IPR011701">
    <property type="entry name" value="MFS"/>
</dbReference>
<dbReference type="AlphaFoldDB" id="A0A507ARG0"/>
<comment type="subcellular location">
    <subcellularLocation>
        <location evidence="1">Membrane</location>
        <topology evidence="1">Multi-pass membrane protein</topology>
    </subcellularLocation>
</comment>
<dbReference type="InterPro" id="IPR036259">
    <property type="entry name" value="MFS_trans_sf"/>
</dbReference>
<evidence type="ECO:0000256" key="4">
    <source>
        <dbReference type="ARBA" id="ARBA00023136"/>
    </source>
</evidence>
<feature type="transmembrane region" description="Helical" evidence="6">
    <location>
        <begin position="295"/>
        <end position="314"/>
    </location>
</feature>
<dbReference type="PANTHER" id="PTHR23501">
    <property type="entry name" value="MAJOR FACILITATOR SUPERFAMILY"/>
    <property type="match status" value="1"/>
</dbReference>
<reference evidence="8 9" key="1">
    <citation type="submission" date="2019-06" db="EMBL/GenBank/DDBJ databases">
        <title>Draft genome sequence of the filamentous fungus Phialemoniopsis curvata isolated from diesel fuel.</title>
        <authorList>
            <person name="Varaljay V.A."/>
            <person name="Lyon W.J."/>
            <person name="Crouch A.L."/>
            <person name="Drake C.E."/>
            <person name="Hollomon J.M."/>
            <person name="Nadeau L.J."/>
            <person name="Nunn H.S."/>
            <person name="Stevenson B.S."/>
            <person name="Bojanowski C.L."/>
            <person name="Crookes-Goodson W.J."/>
        </authorList>
    </citation>
    <scope>NUCLEOTIDE SEQUENCE [LARGE SCALE GENOMIC DNA]</scope>
    <source>
        <strain evidence="8 9">D216</strain>
    </source>
</reference>
<feature type="transmembrane region" description="Helical" evidence="6">
    <location>
        <begin position="125"/>
        <end position="144"/>
    </location>
</feature>
<evidence type="ECO:0000256" key="2">
    <source>
        <dbReference type="ARBA" id="ARBA00022692"/>
    </source>
</evidence>
<feature type="transmembrane region" description="Helical" evidence="6">
    <location>
        <begin position="97"/>
        <end position="118"/>
    </location>
</feature>
<dbReference type="InterPro" id="IPR020846">
    <property type="entry name" value="MFS_dom"/>
</dbReference>
<evidence type="ECO:0000313" key="8">
    <source>
        <dbReference type="EMBL" id="TPX09276.1"/>
    </source>
</evidence>
<gene>
    <name evidence="8" type="ORF">E0L32_009468</name>
</gene>
<keyword evidence="2 6" id="KW-0812">Transmembrane</keyword>
<evidence type="ECO:0000256" key="6">
    <source>
        <dbReference type="SAM" id="Phobius"/>
    </source>
</evidence>
<feature type="transmembrane region" description="Helical" evidence="6">
    <location>
        <begin position="228"/>
        <end position="248"/>
    </location>
</feature>
<dbReference type="SUPFAM" id="SSF103473">
    <property type="entry name" value="MFS general substrate transporter"/>
    <property type="match status" value="2"/>
</dbReference>
<feature type="transmembrane region" description="Helical" evidence="6">
    <location>
        <begin position="57"/>
        <end position="85"/>
    </location>
</feature>
<name>A0A507ARG0_9PEZI</name>